<dbReference type="InterPro" id="IPR035906">
    <property type="entry name" value="MetI-like_sf"/>
</dbReference>
<dbReference type="PANTHER" id="PTHR43386:SF1">
    <property type="entry name" value="D,D-DIPEPTIDE TRANSPORT SYSTEM PERMEASE PROTEIN DDPC-RELATED"/>
    <property type="match status" value="1"/>
</dbReference>
<dbReference type="PANTHER" id="PTHR43386">
    <property type="entry name" value="OLIGOPEPTIDE TRANSPORT SYSTEM PERMEASE PROTEIN APPC"/>
    <property type="match status" value="1"/>
</dbReference>
<reference evidence="9 10" key="1">
    <citation type="submission" date="2017-06" db="EMBL/GenBank/DDBJ databases">
        <title>Draft Genome Sequence of Natranaerobius trueperi halophilic, alkalithermophilic bacteria from soda lakes.</title>
        <authorList>
            <person name="Zhao B."/>
        </authorList>
    </citation>
    <scope>NUCLEOTIDE SEQUENCE [LARGE SCALE GENOMIC DNA]</scope>
    <source>
        <strain evidence="9 10">DSM 18760</strain>
    </source>
</reference>
<organism evidence="9 10">
    <name type="scientific">Natranaerobius trueperi</name>
    <dbReference type="NCBI Taxonomy" id="759412"/>
    <lineage>
        <taxon>Bacteria</taxon>
        <taxon>Bacillati</taxon>
        <taxon>Bacillota</taxon>
        <taxon>Clostridia</taxon>
        <taxon>Natranaerobiales</taxon>
        <taxon>Natranaerobiaceae</taxon>
        <taxon>Natranaerobius</taxon>
    </lineage>
</organism>
<name>A0A226BXS4_9FIRM</name>
<dbReference type="OrthoDB" id="9783218at2"/>
<dbReference type="InterPro" id="IPR000515">
    <property type="entry name" value="MetI-like"/>
</dbReference>
<accession>A0A226BXS4</accession>
<proteinExistence type="inferred from homology"/>
<dbReference type="AlphaFoldDB" id="A0A226BXS4"/>
<sequence>MEPKPANPKVNSFSFVETFKNLFKSTYNVLSQDKLSFIGIGMLLIFFLVAIFAPYIATHDPSEINRDENNEVRRVEPPSRDHLFGTTNYGRDVFSQLILGSRIALMVGILAAFFVTIIGTHIGLFAGYYGGWVDTLLMRFVDIMYAIPFIPFVIILVALLEPSIGNIILSISLLVWRTVARIIRSQVLTVVQRPYVKAAKVAGASNLRIIYLYVLPNVLPLILLEMSLMMAWAILAEASVSFIGFGDPNSTSWGQMLQEAFISGAVREAWWWIVPPGVAISLTLLAVFFSSRALEVAVNPRLRRR</sequence>
<dbReference type="Gene3D" id="1.10.3720.10">
    <property type="entry name" value="MetI-like"/>
    <property type="match status" value="1"/>
</dbReference>
<evidence type="ECO:0000256" key="3">
    <source>
        <dbReference type="ARBA" id="ARBA00022475"/>
    </source>
</evidence>
<feature type="transmembrane region" description="Helical" evidence="7">
    <location>
        <begin position="103"/>
        <end position="129"/>
    </location>
</feature>
<evidence type="ECO:0000259" key="8">
    <source>
        <dbReference type="PROSITE" id="PS50928"/>
    </source>
</evidence>
<evidence type="ECO:0000256" key="2">
    <source>
        <dbReference type="ARBA" id="ARBA00022448"/>
    </source>
</evidence>
<dbReference type="GO" id="GO:0005886">
    <property type="term" value="C:plasma membrane"/>
    <property type="evidence" value="ECO:0007669"/>
    <property type="project" value="UniProtKB-SubCell"/>
</dbReference>
<evidence type="ECO:0000256" key="4">
    <source>
        <dbReference type="ARBA" id="ARBA00022692"/>
    </source>
</evidence>
<dbReference type="RefSeq" id="WP_089023614.1">
    <property type="nucleotide sequence ID" value="NZ_NIQC01000013.1"/>
</dbReference>
<feature type="transmembrane region" description="Helical" evidence="7">
    <location>
        <begin position="149"/>
        <end position="176"/>
    </location>
</feature>
<dbReference type="PROSITE" id="PS50928">
    <property type="entry name" value="ABC_TM1"/>
    <property type="match status" value="1"/>
</dbReference>
<keyword evidence="5 7" id="KW-1133">Transmembrane helix</keyword>
<feature type="transmembrane region" description="Helical" evidence="7">
    <location>
        <begin position="35"/>
        <end position="57"/>
    </location>
</feature>
<dbReference type="InterPro" id="IPR050366">
    <property type="entry name" value="BP-dependent_transpt_permease"/>
</dbReference>
<keyword evidence="2 7" id="KW-0813">Transport</keyword>
<comment type="subcellular location">
    <subcellularLocation>
        <location evidence="1 7">Cell membrane</location>
        <topology evidence="1 7">Multi-pass membrane protein</topology>
    </subcellularLocation>
</comment>
<comment type="caution">
    <text evidence="9">The sequence shown here is derived from an EMBL/GenBank/DDBJ whole genome shotgun (WGS) entry which is preliminary data.</text>
</comment>
<dbReference type="Pfam" id="PF12911">
    <property type="entry name" value="OppC_N"/>
    <property type="match status" value="1"/>
</dbReference>
<dbReference type="Proteomes" id="UP000214588">
    <property type="component" value="Unassembled WGS sequence"/>
</dbReference>
<evidence type="ECO:0000313" key="10">
    <source>
        <dbReference type="Proteomes" id="UP000214588"/>
    </source>
</evidence>
<keyword evidence="6 7" id="KW-0472">Membrane</keyword>
<dbReference type="CDD" id="cd06261">
    <property type="entry name" value="TM_PBP2"/>
    <property type="match status" value="1"/>
</dbReference>
<dbReference type="GO" id="GO:0055085">
    <property type="term" value="P:transmembrane transport"/>
    <property type="evidence" value="ECO:0007669"/>
    <property type="project" value="InterPro"/>
</dbReference>
<evidence type="ECO:0000256" key="7">
    <source>
        <dbReference type="RuleBase" id="RU363032"/>
    </source>
</evidence>
<evidence type="ECO:0000256" key="5">
    <source>
        <dbReference type="ARBA" id="ARBA00022989"/>
    </source>
</evidence>
<keyword evidence="10" id="KW-1185">Reference proteome</keyword>
<dbReference type="EMBL" id="NIQC01000013">
    <property type="protein sequence ID" value="OWZ83721.1"/>
    <property type="molecule type" value="Genomic_DNA"/>
</dbReference>
<dbReference type="Pfam" id="PF00528">
    <property type="entry name" value="BPD_transp_1"/>
    <property type="match status" value="1"/>
</dbReference>
<keyword evidence="3" id="KW-1003">Cell membrane</keyword>
<feature type="transmembrane region" description="Helical" evidence="7">
    <location>
        <begin position="269"/>
        <end position="294"/>
    </location>
</feature>
<evidence type="ECO:0000256" key="1">
    <source>
        <dbReference type="ARBA" id="ARBA00004651"/>
    </source>
</evidence>
<protein>
    <submittedName>
        <fullName evidence="9">Peptide ABC transporter permease</fullName>
    </submittedName>
</protein>
<keyword evidence="4 7" id="KW-0812">Transmembrane</keyword>
<evidence type="ECO:0000256" key="6">
    <source>
        <dbReference type="ARBA" id="ARBA00023136"/>
    </source>
</evidence>
<gene>
    <name evidence="9" type="ORF">CDO51_07145</name>
</gene>
<dbReference type="SUPFAM" id="SSF161098">
    <property type="entry name" value="MetI-like"/>
    <property type="match status" value="1"/>
</dbReference>
<feature type="domain" description="ABC transmembrane type-1" evidence="8">
    <location>
        <begin position="101"/>
        <end position="291"/>
    </location>
</feature>
<feature type="transmembrane region" description="Helical" evidence="7">
    <location>
        <begin position="210"/>
        <end position="235"/>
    </location>
</feature>
<evidence type="ECO:0000313" key="9">
    <source>
        <dbReference type="EMBL" id="OWZ83721.1"/>
    </source>
</evidence>
<comment type="similarity">
    <text evidence="7">Belongs to the binding-protein-dependent transport system permease family.</text>
</comment>
<dbReference type="InterPro" id="IPR025966">
    <property type="entry name" value="OppC_N"/>
</dbReference>